<dbReference type="RefSeq" id="WP_008565836.1">
    <property type="nucleotide sequence ID" value="NZ_JH594505.1"/>
</dbReference>
<dbReference type="Pfam" id="PF10678">
    <property type="entry name" value="DUF2492"/>
    <property type="match status" value="1"/>
</dbReference>
<dbReference type="OrthoDB" id="285410at2"/>
<evidence type="ECO:0000313" key="2">
    <source>
        <dbReference type="Proteomes" id="UP000003167"/>
    </source>
</evidence>
<sequence>MTHGHEVLHMMEGHSYASKQELVDAIIAKFGAEERFCTCSAEDLDATELVNFLADRDKFMSTPDGGFTVNLGRMCNH</sequence>
<dbReference type="HOGENOM" id="CLU_172471_1_0_10"/>
<evidence type="ECO:0008006" key="3">
    <source>
        <dbReference type="Google" id="ProtNLM"/>
    </source>
</evidence>
<dbReference type="AlphaFoldDB" id="H1HNT4"/>
<reference evidence="1 2" key="1">
    <citation type="submission" date="2011-12" db="EMBL/GenBank/DDBJ databases">
        <title>The Genome Sequence of Prevotella maculosa OT 289.</title>
        <authorList>
            <consortium name="The Broad Institute Genome Sequencing Platform"/>
            <person name="Earl A."/>
            <person name="Ward D."/>
            <person name="Feldgarden M."/>
            <person name="Gevers D."/>
            <person name="Izard J."/>
            <person name="Blanton J.M."/>
            <person name="Mathney J."/>
            <person name="Tanner A.C."/>
            <person name="Dewhirst F.E."/>
            <person name="Young S.K."/>
            <person name="Zeng Q."/>
            <person name="Gargeya S."/>
            <person name="Fitzgerald M."/>
            <person name="Haas B."/>
            <person name="Abouelleil A."/>
            <person name="Alvarado L."/>
            <person name="Arachchi H.M."/>
            <person name="Berlin A."/>
            <person name="Chapman S.B."/>
            <person name="Gearin G."/>
            <person name="Goldberg J."/>
            <person name="Griggs A."/>
            <person name="Gujja S."/>
            <person name="Hansen M."/>
            <person name="Heiman D."/>
            <person name="Howarth C."/>
            <person name="Larimer J."/>
            <person name="Lui A."/>
            <person name="MacDonald P.J.P."/>
            <person name="McCowen C."/>
            <person name="Montmayeur A."/>
            <person name="Murphy C."/>
            <person name="Neiman D."/>
            <person name="Pearson M."/>
            <person name="Priest M."/>
            <person name="Roberts A."/>
            <person name="Saif S."/>
            <person name="Shea T."/>
            <person name="Sisk P."/>
            <person name="Stolte C."/>
            <person name="Sykes S."/>
            <person name="Wortman J."/>
            <person name="Nusbaum C."/>
            <person name="Birren B."/>
        </authorList>
    </citation>
    <scope>NUCLEOTIDE SEQUENCE [LARGE SCALE GENOMIC DNA]</scope>
    <source>
        <strain evidence="1 2">OT 289</strain>
    </source>
</reference>
<dbReference type="InterPro" id="IPR019620">
    <property type="entry name" value="Metal-bd_prot_put"/>
</dbReference>
<proteinExistence type="predicted"/>
<name>H1HNT4_9BACT</name>
<comment type="caution">
    <text evidence="1">The sequence shown here is derived from an EMBL/GenBank/DDBJ whole genome shotgun (WGS) entry which is preliminary data.</text>
</comment>
<dbReference type="PATRIC" id="fig|999422.3.peg.1923"/>
<gene>
    <name evidence="1" type="ORF">HMPREF9944_01828</name>
</gene>
<evidence type="ECO:0000313" key="1">
    <source>
        <dbReference type="EMBL" id="EHO68797.1"/>
    </source>
</evidence>
<organism evidence="1 2">
    <name type="scientific">Segatella maculosa OT 289</name>
    <dbReference type="NCBI Taxonomy" id="999422"/>
    <lineage>
        <taxon>Bacteria</taxon>
        <taxon>Pseudomonadati</taxon>
        <taxon>Bacteroidota</taxon>
        <taxon>Bacteroidia</taxon>
        <taxon>Bacteroidales</taxon>
        <taxon>Prevotellaceae</taxon>
        <taxon>Segatella</taxon>
    </lineage>
</organism>
<dbReference type="NCBIfam" id="TIGR03853">
    <property type="entry name" value="matur_matur"/>
    <property type="match status" value="1"/>
</dbReference>
<dbReference type="EMBL" id="AGEK01000031">
    <property type="protein sequence ID" value="EHO68797.1"/>
    <property type="molecule type" value="Genomic_DNA"/>
</dbReference>
<accession>H1HNT4</accession>
<dbReference type="STRING" id="999422.HMPREF9944_01828"/>
<protein>
    <recommendedName>
        <fullName evidence="3">Metal-binding protein</fullName>
    </recommendedName>
</protein>
<dbReference type="Proteomes" id="UP000003167">
    <property type="component" value="Unassembled WGS sequence"/>
</dbReference>
<keyword evidence="2" id="KW-1185">Reference proteome</keyword>